<dbReference type="RefSeq" id="WP_142601486.1">
    <property type="nucleotide sequence ID" value="NZ_FXSZ01000002.1"/>
</dbReference>
<dbReference type="AlphaFoldDB" id="A0A521BBB7"/>
<dbReference type="PANTHER" id="PTHR30189:SF1">
    <property type="entry name" value="LPS-ASSEMBLY PROTEIN LPTD"/>
    <property type="match status" value="1"/>
</dbReference>
<gene>
    <name evidence="2" type="ORF">SAMN06265350_10260</name>
</gene>
<protein>
    <submittedName>
        <fullName evidence="2">LPS assembly outer membrane protein LptD (Organic solvent tolerance protein OstA)</fullName>
    </submittedName>
</protein>
<dbReference type="EMBL" id="FXSZ01000002">
    <property type="protein sequence ID" value="SMO44386.1"/>
    <property type="molecule type" value="Genomic_DNA"/>
</dbReference>
<proteinExistence type="predicted"/>
<dbReference type="InterPro" id="IPR050218">
    <property type="entry name" value="LptD"/>
</dbReference>
<dbReference type="Proteomes" id="UP000315971">
    <property type="component" value="Unassembled WGS sequence"/>
</dbReference>
<dbReference type="PANTHER" id="PTHR30189">
    <property type="entry name" value="LPS-ASSEMBLY PROTEIN"/>
    <property type="match status" value="1"/>
</dbReference>
<keyword evidence="3" id="KW-1185">Reference proteome</keyword>
<sequence length="877" mass="98644">MKLLKTLFFLLITPLVTAILFLSVNQVNGAASNHYLTHFSFDKKDTIKKDTLKVSRSKDTVTSVTDTIHKVTLKKKEGSLSSKVNYTAQDSILADLDGKYLYLYKDASVTYENLTLKADFIRIDQKTMTVYAKGLKDSTGVYAGRPFFTGTGNDVIADSLAYNFKSKKAKVWAGVSSEGEGFIRGGQMKLNEEKEGFLKNGIYTTCNDPSHVHYGIEISKAKVAQNRIITGPAHLFIEDIPIPIILPFGFFPKTSKRSNGILFPSVGEDAEKGFFMRGLGYYVGLGDYMDLAFQSSLFTNGSYDLDLSSRYNVRYDYSGNFALHYSNQKFGEPGTVSYSNTRDFHVNWSHTQSSTATGSTFSASVNAGTSKYYQNTGNYIPLNQRFNNTLQSSVSYSKAWLGTPFNLSTAFTHSQEINTGVINLGFPSLAFTVSRINPFDSKRRVGPQKWYNKIGLSYNLQFDNQLSTFDSLLFKKNTLDTVRSGIKHTIPISTSFTIAKNFFLTPSINYNEYWYFKTLTKAWNPQANRVDNINNYGFSTARDYGFSTGLSTKLFGIKEFKKTSGIRAIRHVLTPTLAYFYRPDFGSDKYGYYKTVQSDSLGRTTTYSIFENSLYGGPARGTNNSLSFSLDNILEMKVRSKKDTINGEQKISILEGLSFSTNYNFAADSFKLAPINFSGRTTLFKKVYINFGGILDPYYYTSTGRRVNEYSINRNGKLVSLTSGFFSLSSSFNSKSKRTAPISPQQYRDLTLIEPNPNNFIDFDIPWNFSVNYFLNYTKTYSISSAKSLSQAINFNGQFSLTPKWVIGFTSGVDITNAKLSPTSLSINRDLHCWDLAMSWTPFGFYKSYSIDLRVKSSILQDLKLSKRSPYYAGDNF</sequence>
<accession>A0A521BBB7</accession>
<reference evidence="2 3" key="1">
    <citation type="submission" date="2017-05" db="EMBL/GenBank/DDBJ databases">
        <authorList>
            <person name="Varghese N."/>
            <person name="Submissions S."/>
        </authorList>
    </citation>
    <scope>NUCLEOTIDE SEQUENCE [LARGE SCALE GENOMIC DNA]</scope>
    <source>
        <strain evidence="2 3">DSM 21342</strain>
    </source>
</reference>
<dbReference type="Pfam" id="PF19838">
    <property type="entry name" value="LptD_2"/>
    <property type="match status" value="1"/>
</dbReference>
<dbReference type="InterPro" id="IPR045659">
    <property type="entry name" value="LptD_2"/>
</dbReference>
<evidence type="ECO:0000259" key="1">
    <source>
        <dbReference type="Pfam" id="PF19838"/>
    </source>
</evidence>
<organism evidence="2 3">
    <name type="scientific">Solitalea koreensis</name>
    <dbReference type="NCBI Taxonomy" id="543615"/>
    <lineage>
        <taxon>Bacteria</taxon>
        <taxon>Pseudomonadati</taxon>
        <taxon>Bacteroidota</taxon>
        <taxon>Sphingobacteriia</taxon>
        <taxon>Sphingobacteriales</taxon>
        <taxon>Sphingobacteriaceae</taxon>
        <taxon>Solitalea</taxon>
    </lineage>
</organism>
<feature type="domain" description="LPS-assembly protein LptD central" evidence="1">
    <location>
        <begin position="228"/>
        <end position="698"/>
    </location>
</feature>
<evidence type="ECO:0000313" key="3">
    <source>
        <dbReference type="Proteomes" id="UP000315971"/>
    </source>
</evidence>
<dbReference type="GO" id="GO:1990351">
    <property type="term" value="C:transporter complex"/>
    <property type="evidence" value="ECO:0007669"/>
    <property type="project" value="TreeGrafter"/>
</dbReference>
<evidence type="ECO:0000313" key="2">
    <source>
        <dbReference type="EMBL" id="SMO44386.1"/>
    </source>
</evidence>
<dbReference type="GO" id="GO:0009279">
    <property type="term" value="C:cell outer membrane"/>
    <property type="evidence" value="ECO:0007669"/>
    <property type="project" value="TreeGrafter"/>
</dbReference>
<dbReference type="OrthoDB" id="9802320at2"/>
<name>A0A521BBB7_9SPHI</name>